<dbReference type="InterPro" id="IPR036872">
    <property type="entry name" value="CH_dom_sf"/>
</dbReference>
<organism evidence="5 6">
    <name type="scientific">Piromyces finnis</name>
    <dbReference type="NCBI Taxonomy" id="1754191"/>
    <lineage>
        <taxon>Eukaryota</taxon>
        <taxon>Fungi</taxon>
        <taxon>Fungi incertae sedis</taxon>
        <taxon>Chytridiomycota</taxon>
        <taxon>Chytridiomycota incertae sedis</taxon>
        <taxon>Neocallimastigomycetes</taxon>
        <taxon>Neocallimastigales</taxon>
        <taxon>Neocallimastigaceae</taxon>
        <taxon>Piromyces</taxon>
    </lineage>
</organism>
<dbReference type="EMBL" id="MCFH01000051">
    <property type="protein sequence ID" value="ORX43613.1"/>
    <property type="molecule type" value="Genomic_DNA"/>
</dbReference>
<feature type="domain" description="DH" evidence="3">
    <location>
        <begin position="171"/>
        <end position="345"/>
    </location>
</feature>
<dbReference type="GO" id="GO:0005737">
    <property type="term" value="C:cytoplasm"/>
    <property type="evidence" value="ECO:0007669"/>
    <property type="project" value="TreeGrafter"/>
</dbReference>
<dbReference type="Pfam" id="PF15411">
    <property type="entry name" value="PH_10"/>
    <property type="match status" value="1"/>
</dbReference>
<evidence type="ECO:0000256" key="1">
    <source>
        <dbReference type="SAM" id="MobiDB-lite"/>
    </source>
</evidence>
<proteinExistence type="predicted"/>
<feature type="compositionally biased region" description="Polar residues" evidence="1">
    <location>
        <begin position="905"/>
        <end position="927"/>
    </location>
</feature>
<dbReference type="InterPro" id="IPR010481">
    <property type="entry name" value="Cdc24/Scd1_N"/>
</dbReference>
<feature type="region of interest" description="Disordered" evidence="1">
    <location>
        <begin position="605"/>
        <end position="746"/>
    </location>
</feature>
<dbReference type="GO" id="GO:0000935">
    <property type="term" value="C:division septum"/>
    <property type="evidence" value="ECO:0007669"/>
    <property type="project" value="TreeGrafter"/>
</dbReference>
<feature type="compositionally biased region" description="Low complexity" evidence="1">
    <location>
        <begin position="836"/>
        <end position="847"/>
    </location>
</feature>
<dbReference type="Gene3D" id="3.10.20.90">
    <property type="entry name" value="Phosphatidylinositol 3-kinase Catalytic Subunit, Chain A, domain 1"/>
    <property type="match status" value="1"/>
</dbReference>
<dbReference type="SMART" id="SM00325">
    <property type="entry name" value="RhoGEF"/>
    <property type="match status" value="1"/>
</dbReference>
<evidence type="ECO:0000259" key="3">
    <source>
        <dbReference type="PROSITE" id="PS50010"/>
    </source>
</evidence>
<dbReference type="InterPro" id="IPR011993">
    <property type="entry name" value="PH-like_dom_sf"/>
</dbReference>
<dbReference type="PROSITE" id="PS50003">
    <property type="entry name" value="PH_DOMAIN"/>
    <property type="match status" value="1"/>
</dbReference>
<comment type="caution">
    <text evidence="5">The sequence shown here is derived from an EMBL/GenBank/DDBJ whole genome shotgun (WGS) entry which is preliminary data.</text>
</comment>
<feature type="compositionally biased region" description="Polar residues" evidence="1">
    <location>
        <begin position="940"/>
        <end position="949"/>
    </location>
</feature>
<evidence type="ECO:0000259" key="4">
    <source>
        <dbReference type="PROSITE" id="PS51745"/>
    </source>
</evidence>
<accession>A0A1Y1UZZ9</accession>
<protein>
    <recommendedName>
        <fullName evidence="7">RhoGEF-domain-containing protein</fullName>
    </recommendedName>
</protein>
<evidence type="ECO:0000313" key="5">
    <source>
        <dbReference type="EMBL" id="ORX43613.1"/>
    </source>
</evidence>
<dbReference type="InterPro" id="IPR053793">
    <property type="entry name" value="PB1-like"/>
</dbReference>
<keyword evidence="6" id="KW-1185">Reference proteome</keyword>
<reference evidence="5 6" key="2">
    <citation type="submission" date="2016-08" db="EMBL/GenBank/DDBJ databases">
        <title>Pervasive Adenine N6-methylation of Active Genes in Fungi.</title>
        <authorList>
            <consortium name="DOE Joint Genome Institute"/>
            <person name="Mondo S.J."/>
            <person name="Dannebaum R.O."/>
            <person name="Kuo R.C."/>
            <person name="Labutti K."/>
            <person name="Haridas S."/>
            <person name="Kuo A."/>
            <person name="Salamov A."/>
            <person name="Ahrendt S.R."/>
            <person name="Lipzen A."/>
            <person name="Sullivan W."/>
            <person name="Andreopoulos W.B."/>
            <person name="Clum A."/>
            <person name="Lindquist E."/>
            <person name="Daum C."/>
            <person name="Ramamoorthy G.K."/>
            <person name="Gryganskyi A."/>
            <person name="Culley D."/>
            <person name="Magnuson J.K."/>
            <person name="James T.Y."/>
            <person name="O'Malley M.A."/>
            <person name="Stajich J.E."/>
            <person name="Spatafora J.W."/>
            <person name="Visel A."/>
            <person name="Grigoriev I.V."/>
        </authorList>
    </citation>
    <scope>NUCLEOTIDE SEQUENCE [LARGE SCALE GENOMIC DNA]</scope>
    <source>
        <strain evidence="6">finn</strain>
    </source>
</reference>
<feature type="region of interest" description="Disordered" evidence="1">
    <location>
        <begin position="811"/>
        <end position="1053"/>
    </location>
</feature>
<dbReference type="SUPFAM" id="SSF50729">
    <property type="entry name" value="PH domain-like"/>
    <property type="match status" value="1"/>
</dbReference>
<dbReference type="Gene3D" id="1.20.900.10">
    <property type="entry name" value="Dbl homology (DH) domain"/>
    <property type="match status" value="1"/>
</dbReference>
<dbReference type="GO" id="GO:0031106">
    <property type="term" value="P:septin ring organization"/>
    <property type="evidence" value="ECO:0007669"/>
    <property type="project" value="TreeGrafter"/>
</dbReference>
<name>A0A1Y1UZZ9_9FUNG</name>
<dbReference type="PANTHER" id="PTHR47339">
    <property type="entry name" value="CELL DIVISION CONTROL PROTEIN 24"/>
    <property type="match status" value="1"/>
</dbReference>
<feature type="compositionally biased region" description="Basic and acidic residues" evidence="1">
    <location>
        <begin position="859"/>
        <end position="897"/>
    </location>
</feature>
<gene>
    <name evidence="5" type="ORF">BCR36DRAFT_415463</name>
</gene>
<dbReference type="PANTHER" id="PTHR47339:SF1">
    <property type="entry name" value="CELL DIVISION CONTROL PROTEIN 24"/>
    <property type="match status" value="1"/>
</dbReference>
<feature type="domain" description="PB1" evidence="4">
    <location>
        <begin position="1058"/>
        <end position="1140"/>
    </location>
</feature>
<dbReference type="PROSITE" id="PS50010">
    <property type="entry name" value="DH_2"/>
    <property type="match status" value="1"/>
</dbReference>
<dbReference type="CDD" id="cd00160">
    <property type="entry name" value="RhoGEF"/>
    <property type="match status" value="1"/>
</dbReference>
<dbReference type="CDD" id="cd05992">
    <property type="entry name" value="PB1"/>
    <property type="match status" value="1"/>
</dbReference>
<feature type="compositionally biased region" description="Basic and acidic residues" evidence="1">
    <location>
        <begin position="928"/>
        <end position="939"/>
    </location>
</feature>
<dbReference type="Proteomes" id="UP000193719">
    <property type="component" value="Unassembled WGS sequence"/>
</dbReference>
<feature type="compositionally biased region" description="Low complexity" evidence="1">
    <location>
        <begin position="1033"/>
        <end position="1053"/>
    </location>
</feature>
<dbReference type="SMART" id="SM00666">
    <property type="entry name" value="PB1"/>
    <property type="match status" value="1"/>
</dbReference>
<feature type="compositionally biased region" description="Low complexity" evidence="1">
    <location>
        <begin position="817"/>
        <end position="828"/>
    </location>
</feature>
<dbReference type="Gene3D" id="1.10.418.10">
    <property type="entry name" value="Calponin-like domain"/>
    <property type="match status" value="1"/>
</dbReference>
<evidence type="ECO:0000313" key="6">
    <source>
        <dbReference type="Proteomes" id="UP000193719"/>
    </source>
</evidence>
<reference evidence="5 6" key="1">
    <citation type="submission" date="2016-08" db="EMBL/GenBank/DDBJ databases">
        <title>Genomes of anaerobic fungi encode conserved fungal cellulosomes for biomass hydrolysis.</title>
        <authorList>
            <consortium name="DOE Joint Genome Institute"/>
            <person name="Haitjema C.H."/>
            <person name="Gilmore S.P."/>
            <person name="Henske J.K."/>
            <person name="Solomon K.V."/>
            <person name="De Groot R."/>
            <person name="Kuo A."/>
            <person name="Mondo S.J."/>
            <person name="Salamov A.A."/>
            <person name="Labutti K."/>
            <person name="Zhao Z."/>
            <person name="Chiniquy J."/>
            <person name="Barry K."/>
            <person name="Brewer H.M."/>
            <person name="Purvine S.O."/>
            <person name="Wright A.T."/>
            <person name="Boxma B."/>
            <person name="Van Alen T."/>
            <person name="Hackstein J.H."/>
            <person name="Baker S.E."/>
            <person name="Grigoriev I.V."/>
            <person name="O'Malley M.A."/>
        </authorList>
    </citation>
    <scope>NUCLEOTIDE SEQUENCE [LARGE SCALE GENOMIC DNA]</scope>
    <source>
        <strain evidence="6">finn</strain>
    </source>
</reference>
<dbReference type="InterPro" id="IPR035899">
    <property type="entry name" value="DBL_dom_sf"/>
</dbReference>
<dbReference type="Pfam" id="PF06395">
    <property type="entry name" value="CDC24"/>
    <property type="match status" value="1"/>
</dbReference>
<dbReference type="GO" id="GO:0005634">
    <property type="term" value="C:nucleus"/>
    <property type="evidence" value="ECO:0007669"/>
    <property type="project" value="TreeGrafter"/>
</dbReference>
<dbReference type="STRING" id="1754191.A0A1Y1UZZ9"/>
<dbReference type="OrthoDB" id="1594986at2759"/>
<feature type="compositionally biased region" description="Polar residues" evidence="1">
    <location>
        <begin position="605"/>
        <end position="640"/>
    </location>
</feature>
<feature type="domain" description="PH" evidence="2">
    <location>
        <begin position="369"/>
        <end position="484"/>
    </location>
</feature>
<dbReference type="InterPro" id="IPR000270">
    <property type="entry name" value="PB1_dom"/>
</dbReference>
<sequence>MNIELPVATNVRVNTDSLYQQCLKLIEKIYPLEGFDTILFSDGDYSKISDPVKIIWDMCRLGSPLCLLYNLLQPTTPLEAKQGDNISKANVSKRCVFLFIQACRSDLHIPEDELFKITDVFKEDTNLFIKVVNVLNILLKTIEERGYYPKNIKPLPFNIPNSEDIESPKDNRAKLVAELLNTERSYVQDLERLHNYQIEAEAKILSKEDSITLFSNLGQLLDFQRKFLIHMESALSVSTQEQRIGHLFSSMEKGFEVYQIFCANQDKAAKFALENCDSLVPLTNIMEPKYELPSYLIKPVQRICKYPLLLNELMKYDTKAEHPYCHELQLGLNSIKRVTELTNEIKRQEENEEITEDLKNNIQDWKGVKVDELGLLLLRGNFTISNGNNEREYVLFLFQNMLLCCQEKKQEKKKKGKTKITYILKGSIYISSIERVLNKSVISENFFALKIYWSDKLINQSFTIKSVSEEQCNRWLTQIEKLVDIDKQKTQTLSRRHQDYNNRYVTRVNHIDGMFMDEEYDNINKGVHNTHSMYNKPVSRSGYNNLSSASFTSSQNNRALNRSKSQPNIFNINGHEQHRYGFHNQEAPPLPSYSNNEYNYNTNIPLQNSNTLPDRKNTMGNGREQSNFDNFSAPQRTVSSHVKHNHSMNNLRHYPKYNEPDDYYTSKSPTNGSNIQSSFIPQTAPLPPTPTITTNKSLYSSKSNNNLSEEYKSNNNNNNNNNKIANSPTTNFYPERKASHAKPLKINIEDYSNRRYNNSSKLSESYSEREDVGSLSPASTTSNSLSVSYDPYEPMSPTGSFYHRNQYNQKTSKKGESYNNNENNSLRNDYNEFDINNNYNYSKSNSRNEVEDPVIYNNRRSEYNNDSYDYERSRNRERSRSRTREKSIRERDDEHNRARSKSRTRNPNYRNPSSTVNSVSQLIQDSSNYDKDRPNEKILRNQSSVSSLSYEIKKNASIKSNASSNSMGRKTSGGSSNPVNSFNNNFTNSPRMRPSPPSTPRPSTPNLNRPSTPNLNRPSTPNISSRLNNIRRPSTPLNSSLSSNTYSSSDTTTVRSNYTKIKVSYNSQEFIIVAPSSGCTYNELISKIERKIRLNERTISDNRPLRIRYKDEDNDFVTIITDEDINLAFEIALKIWKSNKDTNEPMLSMMVNLYVDRK</sequence>
<dbReference type="PROSITE" id="PS51745">
    <property type="entry name" value="PB1"/>
    <property type="match status" value="1"/>
</dbReference>
<dbReference type="InterPro" id="IPR000219">
    <property type="entry name" value="DH_dom"/>
</dbReference>
<feature type="region of interest" description="Disordered" evidence="1">
    <location>
        <begin position="758"/>
        <end position="791"/>
    </location>
</feature>
<dbReference type="InterPro" id="IPR001849">
    <property type="entry name" value="PH_domain"/>
</dbReference>
<dbReference type="InterPro" id="IPR053026">
    <property type="entry name" value="CDC42_GEF"/>
</dbReference>
<evidence type="ECO:0000259" key="2">
    <source>
        <dbReference type="PROSITE" id="PS50003"/>
    </source>
</evidence>
<feature type="compositionally biased region" description="Polar residues" evidence="1">
    <location>
        <begin position="1009"/>
        <end position="1032"/>
    </location>
</feature>
<dbReference type="Gene3D" id="2.30.29.30">
    <property type="entry name" value="Pleckstrin-homology domain (PH domain)/Phosphotyrosine-binding domain (PTB)"/>
    <property type="match status" value="1"/>
</dbReference>
<feature type="compositionally biased region" description="Polar residues" evidence="1">
    <location>
        <begin position="665"/>
        <end position="680"/>
    </location>
</feature>
<dbReference type="GO" id="GO:0043332">
    <property type="term" value="C:mating projection tip"/>
    <property type="evidence" value="ECO:0007669"/>
    <property type="project" value="TreeGrafter"/>
</dbReference>
<dbReference type="GO" id="GO:0030010">
    <property type="term" value="P:establishment of cell polarity"/>
    <property type="evidence" value="ECO:0007669"/>
    <property type="project" value="TreeGrafter"/>
</dbReference>
<dbReference type="AlphaFoldDB" id="A0A1Y1UZZ9"/>
<dbReference type="SUPFAM" id="SSF54277">
    <property type="entry name" value="CAD &amp; PB1 domains"/>
    <property type="match status" value="1"/>
</dbReference>
<feature type="compositionally biased region" description="Polar residues" evidence="1">
    <location>
        <begin position="776"/>
        <end position="787"/>
    </location>
</feature>
<dbReference type="GO" id="GO:0005085">
    <property type="term" value="F:guanyl-nucleotide exchange factor activity"/>
    <property type="evidence" value="ECO:0007669"/>
    <property type="project" value="InterPro"/>
</dbReference>
<dbReference type="SUPFAM" id="SSF48065">
    <property type="entry name" value="DBL homology domain (DH-domain)"/>
    <property type="match status" value="1"/>
</dbReference>
<feature type="compositionally biased region" description="Low complexity" evidence="1">
    <location>
        <begin position="955"/>
        <end position="992"/>
    </location>
</feature>
<dbReference type="SMART" id="SM00233">
    <property type="entry name" value="PH"/>
    <property type="match status" value="1"/>
</dbReference>
<dbReference type="Pfam" id="PF00564">
    <property type="entry name" value="PB1"/>
    <property type="match status" value="1"/>
</dbReference>
<feature type="compositionally biased region" description="Pro residues" evidence="1">
    <location>
        <begin position="993"/>
        <end position="1003"/>
    </location>
</feature>
<dbReference type="Pfam" id="PF00621">
    <property type="entry name" value="RhoGEF"/>
    <property type="match status" value="1"/>
</dbReference>
<evidence type="ECO:0008006" key="7">
    <source>
        <dbReference type="Google" id="ProtNLM"/>
    </source>
</evidence>
<feature type="compositionally biased region" description="Low complexity" evidence="1">
    <location>
        <begin position="691"/>
        <end position="723"/>
    </location>
</feature>